<organism evidence="1 2">
    <name type="scientific">Caenorhabditis japonica</name>
    <dbReference type="NCBI Taxonomy" id="281687"/>
    <lineage>
        <taxon>Eukaryota</taxon>
        <taxon>Metazoa</taxon>
        <taxon>Ecdysozoa</taxon>
        <taxon>Nematoda</taxon>
        <taxon>Chromadorea</taxon>
        <taxon>Rhabditida</taxon>
        <taxon>Rhabditina</taxon>
        <taxon>Rhabditomorpha</taxon>
        <taxon>Rhabditoidea</taxon>
        <taxon>Rhabditidae</taxon>
        <taxon>Peloderinae</taxon>
        <taxon>Caenorhabditis</taxon>
    </lineage>
</organism>
<accession>A0A8R1HK63</accession>
<reference evidence="1" key="2">
    <citation type="submission" date="2022-06" db="UniProtKB">
        <authorList>
            <consortium name="EnsemblMetazoa"/>
        </authorList>
    </citation>
    <scope>IDENTIFICATION</scope>
    <source>
        <strain evidence="1">DF5081</strain>
    </source>
</reference>
<keyword evidence="2" id="KW-1185">Reference proteome</keyword>
<protein>
    <submittedName>
        <fullName evidence="1">Uncharacterized protein</fullName>
    </submittedName>
</protein>
<evidence type="ECO:0000313" key="2">
    <source>
        <dbReference type="Proteomes" id="UP000005237"/>
    </source>
</evidence>
<name>A0A8R1HK63_CAEJA</name>
<proteinExistence type="predicted"/>
<dbReference type="AlphaFoldDB" id="A0A8R1HK63"/>
<dbReference type="Proteomes" id="UP000005237">
    <property type="component" value="Unassembled WGS sequence"/>
</dbReference>
<evidence type="ECO:0000313" key="1">
    <source>
        <dbReference type="EnsemblMetazoa" id="CJA04069.1"/>
    </source>
</evidence>
<dbReference type="EnsemblMetazoa" id="CJA04069.1">
    <property type="protein sequence ID" value="CJA04069.1"/>
    <property type="gene ID" value="WBGene00123273"/>
</dbReference>
<sequence>MGRGILYVSDIDPIRIHAPTDRMRTWERGLKTDQKRMGRGQPKIAGELCGTVPRSLPPELPTTVQNSLATPALAAGIPSLVDRPKQSTLPPRGRVDLYRTIYGSIPRPIRFGSVLVLSPTTCVARLNVNRKVVGSSFVDCKLVCHITIACRSVIKVLLYIARRLIAFVSPHHFKCS</sequence>
<reference evidence="2" key="1">
    <citation type="submission" date="2010-08" db="EMBL/GenBank/DDBJ databases">
        <authorList>
            <consortium name="Caenorhabditis japonica Sequencing Consortium"/>
            <person name="Wilson R.K."/>
        </authorList>
    </citation>
    <scope>NUCLEOTIDE SEQUENCE [LARGE SCALE GENOMIC DNA]</scope>
    <source>
        <strain evidence="2">DF5081</strain>
    </source>
</reference>